<feature type="transmembrane region" description="Helical" evidence="7">
    <location>
        <begin position="293"/>
        <end position="314"/>
    </location>
</feature>
<name>A0AAD3H1T2_9STRA</name>
<feature type="compositionally biased region" description="Polar residues" evidence="6">
    <location>
        <begin position="228"/>
        <end position="240"/>
    </location>
</feature>
<sequence>MLDQCNELCGWISGVIAALAFGSFGVPIKLTCNVKVDPLVMQTYKSSVAFLCCWVVLLVGEPLKFSPWGILSGLFWCPGGVAGIYAIRTAGLTVSVGTWAPLYVMNSFCWGILIFGESVKSIHGTAGAAFVLILGLIGMTIYSSPVKSSDAIDNDDLKTALLRDTSSYHKKETQEKLKDEQVQVVELTKTSTKNGSKRENANADTANKTSPRKITRRKRFEEKKETQDVSSKNNTMATTPQAVDTIQSVASTIDNIIIDEECVTDTVDVEMDKAKEKEDLITIFGIKMTRRTVGLLAAIFNGVWGGNNMVPLHWARQQGFSGAGYLISYACGSMIVTIMMWVVRYMYNVYVWDFDAKQAYNALPSFHLREMWLPGFMAGFFVTLGKFCSIMAVTALGQGVGYSFVQTNMLVSGVWGIFFFGEVQGADRIFKWLLSSGVTIIGILWLSYEHQSEH</sequence>
<accession>A0AAD3H1T2</accession>
<evidence type="ECO:0000256" key="2">
    <source>
        <dbReference type="ARBA" id="ARBA00005731"/>
    </source>
</evidence>
<dbReference type="PANTHER" id="PTHR16119:SF17">
    <property type="entry name" value="TRANSMEMBRANE PROTEIN 144"/>
    <property type="match status" value="1"/>
</dbReference>
<dbReference type="GO" id="GO:0015144">
    <property type="term" value="F:carbohydrate transmembrane transporter activity"/>
    <property type="evidence" value="ECO:0007669"/>
    <property type="project" value="InterPro"/>
</dbReference>
<evidence type="ECO:0000256" key="3">
    <source>
        <dbReference type="ARBA" id="ARBA00022692"/>
    </source>
</evidence>
<feature type="transmembrane region" description="Helical" evidence="7">
    <location>
        <begin position="43"/>
        <end position="60"/>
    </location>
</feature>
<dbReference type="Proteomes" id="UP001054902">
    <property type="component" value="Unassembled WGS sequence"/>
</dbReference>
<evidence type="ECO:0000256" key="6">
    <source>
        <dbReference type="SAM" id="MobiDB-lite"/>
    </source>
</evidence>
<dbReference type="PANTHER" id="PTHR16119">
    <property type="entry name" value="TRANSMEMBRANE PROTEIN 144"/>
    <property type="match status" value="1"/>
</dbReference>
<feature type="transmembrane region" description="Helical" evidence="7">
    <location>
        <begin position="399"/>
        <end position="420"/>
    </location>
</feature>
<feature type="transmembrane region" description="Helical" evidence="7">
    <location>
        <begin position="432"/>
        <end position="448"/>
    </location>
</feature>
<gene>
    <name evidence="8" type="ORF">CTEN210_03907</name>
</gene>
<evidence type="ECO:0000256" key="7">
    <source>
        <dbReference type="SAM" id="Phobius"/>
    </source>
</evidence>
<dbReference type="AlphaFoldDB" id="A0AAD3H1T2"/>
<keyword evidence="9" id="KW-1185">Reference proteome</keyword>
<dbReference type="EMBL" id="BLLK01000023">
    <property type="protein sequence ID" value="GFH47432.1"/>
    <property type="molecule type" value="Genomic_DNA"/>
</dbReference>
<dbReference type="GO" id="GO:0016020">
    <property type="term" value="C:membrane"/>
    <property type="evidence" value="ECO:0007669"/>
    <property type="project" value="UniProtKB-SubCell"/>
</dbReference>
<evidence type="ECO:0000256" key="4">
    <source>
        <dbReference type="ARBA" id="ARBA00022989"/>
    </source>
</evidence>
<proteinExistence type="inferred from homology"/>
<feature type="transmembrane region" description="Helical" evidence="7">
    <location>
        <begin position="122"/>
        <end position="142"/>
    </location>
</feature>
<organism evidence="8 9">
    <name type="scientific">Chaetoceros tenuissimus</name>
    <dbReference type="NCBI Taxonomy" id="426638"/>
    <lineage>
        <taxon>Eukaryota</taxon>
        <taxon>Sar</taxon>
        <taxon>Stramenopiles</taxon>
        <taxon>Ochrophyta</taxon>
        <taxon>Bacillariophyta</taxon>
        <taxon>Coscinodiscophyceae</taxon>
        <taxon>Chaetocerotophycidae</taxon>
        <taxon>Chaetocerotales</taxon>
        <taxon>Chaetocerotaceae</taxon>
        <taxon>Chaetoceros</taxon>
    </lineage>
</organism>
<dbReference type="InterPro" id="IPR012435">
    <property type="entry name" value="TMEM144"/>
</dbReference>
<comment type="similarity">
    <text evidence="2">Belongs to the TMEM144 family.</text>
</comment>
<comment type="subcellular location">
    <subcellularLocation>
        <location evidence="1">Membrane</location>
        <topology evidence="1">Multi-pass membrane protein</topology>
    </subcellularLocation>
</comment>
<reference evidence="8 9" key="1">
    <citation type="journal article" date="2021" name="Sci. Rep.">
        <title>The genome of the diatom Chaetoceros tenuissimus carries an ancient integrated fragment of an extant virus.</title>
        <authorList>
            <person name="Hongo Y."/>
            <person name="Kimura K."/>
            <person name="Takaki Y."/>
            <person name="Yoshida Y."/>
            <person name="Baba S."/>
            <person name="Kobayashi G."/>
            <person name="Nagasaki K."/>
            <person name="Hano T."/>
            <person name="Tomaru Y."/>
        </authorList>
    </citation>
    <scope>NUCLEOTIDE SEQUENCE [LARGE SCALE GENOMIC DNA]</scope>
    <source>
        <strain evidence="8 9">NIES-3715</strain>
    </source>
</reference>
<dbReference type="Pfam" id="PF07857">
    <property type="entry name" value="TMEM144"/>
    <property type="match status" value="2"/>
</dbReference>
<keyword evidence="5 7" id="KW-0472">Membrane</keyword>
<keyword evidence="4 7" id="KW-1133">Transmembrane helix</keyword>
<comment type="caution">
    <text evidence="8">The sequence shown here is derived from an EMBL/GenBank/DDBJ whole genome shotgun (WGS) entry which is preliminary data.</text>
</comment>
<feature type="transmembrane region" description="Helical" evidence="7">
    <location>
        <begin position="12"/>
        <end position="31"/>
    </location>
</feature>
<keyword evidence="3 7" id="KW-0812">Transmembrane</keyword>
<evidence type="ECO:0000313" key="9">
    <source>
        <dbReference type="Proteomes" id="UP001054902"/>
    </source>
</evidence>
<feature type="region of interest" description="Disordered" evidence="6">
    <location>
        <begin position="188"/>
        <end position="240"/>
    </location>
</feature>
<feature type="transmembrane region" description="Helical" evidence="7">
    <location>
        <begin position="371"/>
        <end position="393"/>
    </location>
</feature>
<feature type="transmembrane region" description="Helical" evidence="7">
    <location>
        <begin position="99"/>
        <end position="116"/>
    </location>
</feature>
<evidence type="ECO:0000313" key="8">
    <source>
        <dbReference type="EMBL" id="GFH47432.1"/>
    </source>
</evidence>
<feature type="transmembrane region" description="Helical" evidence="7">
    <location>
        <begin position="66"/>
        <end position="87"/>
    </location>
</feature>
<feature type="transmembrane region" description="Helical" evidence="7">
    <location>
        <begin position="326"/>
        <end position="350"/>
    </location>
</feature>
<protein>
    <submittedName>
        <fullName evidence="8">Uncharacterized protein</fullName>
    </submittedName>
</protein>
<evidence type="ECO:0000256" key="5">
    <source>
        <dbReference type="ARBA" id="ARBA00023136"/>
    </source>
</evidence>
<evidence type="ECO:0000256" key="1">
    <source>
        <dbReference type="ARBA" id="ARBA00004141"/>
    </source>
</evidence>
<dbReference type="InterPro" id="IPR010651">
    <property type="entry name" value="Sugar_transport"/>
</dbReference>